<dbReference type="PROSITE" id="PS50042">
    <property type="entry name" value="CNMP_BINDING_3"/>
    <property type="match status" value="1"/>
</dbReference>
<gene>
    <name evidence="3" type="ORF">DAY19_04190</name>
</gene>
<dbReference type="CDD" id="cd00038">
    <property type="entry name" value="CAP_ED"/>
    <property type="match status" value="1"/>
</dbReference>
<evidence type="ECO:0000259" key="2">
    <source>
        <dbReference type="PROSITE" id="PS50042"/>
    </source>
</evidence>
<dbReference type="InterPro" id="IPR018490">
    <property type="entry name" value="cNMP-bd_dom_sf"/>
</dbReference>
<name>A0ABY0IJ36_9BACT</name>
<evidence type="ECO:0000313" key="3">
    <source>
        <dbReference type="EMBL" id="RZF22979.1"/>
    </source>
</evidence>
<dbReference type="Pfam" id="PF00027">
    <property type="entry name" value="cNMP_binding"/>
    <property type="match status" value="1"/>
</dbReference>
<keyword evidence="1" id="KW-0175">Coiled coil</keyword>
<dbReference type="PRINTS" id="PR00103">
    <property type="entry name" value="CAMPKINASE"/>
</dbReference>
<keyword evidence="4" id="KW-1185">Reference proteome</keyword>
<dbReference type="InterPro" id="IPR000595">
    <property type="entry name" value="cNMP-bd_dom"/>
</dbReference>
<dbReference type="RefSeq" id="WP_114705921.1">
    <property type="nucleotide sequence ID" value="NZ_QDKL01000001.1"/>
</dbReference>
<protein>
    <submittedName>
        <fullName evidence="3">Cyclic nucleotide-binding domain-containing protein</fullName>
    </submittedName>
</protein>
<comment type="caution">
    <text evidence="3">The sequence shown here is derived from an EMBL/GenBank/DDBJ whole genome shotgun (WGS) entry which is preliminary data.</text>
</comment>
<dbReference type="SUPFAM" id="SSF51206">
    <property type="entry name" value="cAMP-binding domain-like"/>
    <property type="match status" value="1"/>
</dbReference>
<feature type="domain" description="Cyclic nucleotide-binding" evidence="2">
    <location>
        <begin position="42"/>
        <end position="145"/>
    </location>
</feature>
<dbReference type="PANTHER" id="PTHR11635">
    <property type="entry name" value="CAMP-DEPENDENT PROTEIN KINASE REGULATORY CHAIN"/>
    <property type="match status" value="1"/>
</dbReference>
<proteinExistence type="predicted"/>
<dbReference type="SMART" id="SM00100">
    <property type="entry name" value="cNMP"/>
    <property type="match status" value="1"/>
</dbReference>
<evidence type="ECO:0000313" key="4">
    <source>
        <dbReference type="Proteomes" id="UP000443582"/>
    </source>
</evidence>
<dbReference type="InterPro" id="IPR014710">
    <property type="entry name" value="RmlC-like_jellyroll"/>
</dbReference>
<reference evidence="4" key="1">
    <citation type="journal article" date="2019" name="Int. J. Syst. Evol. Microbiol.">
        <title>Halobacteriovorax valvorus sp. nov., a novel prokaryotic predator isolated from coastal seawater of China.</title>
        <authorList>
            <person name="Chen M.-X."/>
        </authorList>
    </citation>
    <scope>NUCLEOTIDE SEQUENCE [LARGE SCALE GENOMIC DNA]</scope>
    <source>
        <strain evidence="4">BL9</strain>
    </source>
</reference>
<feature type="coiled-coil region" evidence="1">
    <location>
        <begin position="167"/>
        <end position="194"/>
    </location>
</feature>
<organism evidence="3 4">
    <name type="scientific">Halobacteriovorax vibrionivorans</name>
    <dbReference type="NCBI Taxonomy" id="2152716"/>
    <lineage>
        <taxon>Bacteria</taxon>
        <taxon>Pseudomonadati</taxon>
        <taxon>Bdellovibrionota</taxon>
        <taxon>Bacteriovoracia</taxon>
        <taxon>Bacteriovoracales</taxon>
        <taxon>Halobacteriovoraceae</taxon>
        <taxon>Halobacteriovorax</taxon>
    </lineage>
</organism>
<dbReference type="PANTHER" id="PTHR11635:SF166">
    <property type="entry name" value="CYCLIC NUCLEOTIDE-BINDING DOMAIN-CONTAINING PROTEIN"/>
    <property type="match status" value="1"/>
</dbReference>
<evidence type="ECO:0000256" key="1">
    <source>
        <dbReference type="SAM" id="Coils"/>
    </source>
</evidence>
<dbReference type="Proteomes" id="UP000443582">
    <property type="component" value="Unassembled WGS sequence"/>
</dbReference>
<dbReference type="EMBL" id="QDKL01000001">
    <property type="protein sequence ID" value="RZF22979.1"/>
    <property type="molecule type" value="Genomic_DNA"/>
</dbReference>
<sequence>MTEKYSKEDQIDINLIKFLWSINPLIKSNKVTIPYLLRETVILRNLGEFELFQLSKYFHKRTYEKGEVIFKEGDFGIGFYIIVSGRVELYTERSGKKFHVTNLERRDYLGEIGLLEEGHKRSVSAVASEPLEMLGIFKPDLELMITEKPGLSSKFLQAMSELVVKKLHILAREIRKLKVENSDLNDEVNALNEEKEKNDQ</sequence>
<dbReference type="InterPro" id="IPR050503">
    <property type="entry name" value="cAMP-dep_PK_reg_su-like"/>
</dbReference>
<dbReference type="Gene3D" id="2.60.120.10">
    <property type="entry name" value="Jelly Rolls"/>
    <property type="match status" value="1"/>
</dbReference>
<accession>A0ABY0IJ36</accession>